<name>A0AAU6SQB0_UNCXX</name>
<dbReference type="InterPro" id="IPR022920">
    <property type="entry name" value="Disulphide_bond_form_DsbB"/>
</dbReference>
<comment type="caution">
    <text evidence="14">Lacks conserved residue(s) required for the propagation of feature annotation.</text>
</comment>
<dbReference type="PANTHER" id="PTHR36570">
    <property type="entry name" value="DISULFIDE BOND FORMATION PROTEIN B"/>
    <property type="match status" value="1"/>
</dbReference>
<keyword evidence="12 14" id="KW-0143">Chaperone</keyword>
<feature type="topological domain" description="Periplasmic" evidence="14">
    <location>
        <begin position="93"/>
        <end position="147"/>
    </location>
</feature>
<keyword evidence="9 14" id="KW-0560">Oxidoreductase</keyword>
<dbReference type="InterPro" id="IPR050183">
    <property type="entry name" value="DsbB"/>
</dbReference>
<evidence type="ECO:0000256" key="13">
    <source>
        <dbReference type="ARBA" id="ARBA00023284"/>
    </source>
</evidence>
<dbReference type="HAMAP" id="MF_00286">
    <property type="entry name" value="DsbB"/>
    <property type="match status" value="1"/>
</dbReference>
<evidence type="ECO:0000256" key="8">
    <source>
        <dbReference type="ARBA" id="ARBA00022989"/>
    </source>
</evidence>
<dbReference type="EMBL" id="CP095338">
    <property type="protein sequence ID" value="XAG22134.1"/>
    <property type="molecule type" value="Genomic_DNA"/>
</dbReference>
<keyword evidence="6 14" id="KW-0812">Transmembrane</keyword>
<dbReference type="PANTHER" id="PTHR36570:SF2">
    <property type="entry name" value="DISULFIDE BOND FORMATION PROTEIN B"/>
    <property type="match status" value="1"/>
</dbReference>
<feature type="topological domain" description="Cytoplasmic" evidence="14">
    <location>
        <begin position="167"/>
        <end position="172"/>
    </location>
</feature>
<feature type="topological domain" description="Cytoplasmic" evidence="14">
    <location>
        <begin position="1"/>
        <end position="16"/>
    </location>
</feature>
<evidence type="ECO:0000256" key="6">
    <source>
        <dbReference type="ARBA" id="ARBA00022692"/>
    </source>
</evidence>
<keyword evidence="3 14" id="KW-0813">Transport</keyword>
<keyword evidence="11 14" id="KW-1015">Disulfide bond</keyword>
<dbReference type="SUPFAM" id="SSF158442">
    <property type="entry name" value="DsbB-like"/>
    <property type="match status" value="1"/>
</dbReference>
<evidence type="ECO:0000256" key="11">
    <source>
        <dbReference type="ARBA" id="ARBA00023157"/>
    </source>
</evidence>
<protein>
    <recommendedName>
        <fullName evidence="14">Disulfide bond formation protein B</fullName>
    </recommendedName>
    <alternativeName>
        <fullName evidence="14">Disulfide oxidoreductase</fullName>
    </alternativeName>
</protein>
<proteinExistence type="inferred from homology"/>
<feature type="disulfide bond" description="Redox-active" evidence="14">
    <location>
        <begin position="107"/>
        <end position="133"/>
    </location>
</feature>
<evidence type="ECO:0000256" key="2">
    <source>
        <dbReference type="ARBA" id="ARBA00008823"/>
    </source>
</evidence>
<evidence type="ECO:0000256" key="15">
    <source>
        <dbReference type="SAM" id="Phobius"/>
    </source>
</evidence>
<dbReference type="AlphaFoldDB" id="A0AAU6SQB0"/>
<dbReference type="InterPro" id="IPR003752">
    <property type="entry name" value="DiS_bond_form_DsbB/BdbC"/>
</dbReference>
<evidence type="ECO:0000256" key="4">
    <source>
        <dbReference type="ARBA" id="ARBA00022475"/>
    </source>
</evidence>
<evidence type="ECO:0000256" key="3">
    <source>
        <dbReference type="ARBA" id="ARBA00022448"/>
    </source>
</evidence>
<feature type="transmembrane region" description="Helical" evidence="15">
    <location>
        <begin position="15"/>
        <end position="34"/>
    </location>
</feature>
<dbReference type="Pfam" id="PF02600">
    <property type="entry name" value="DsbB"/>
    <property type="match status" value="1"/>
</dbReference>
<feature type="topological domain" description="Periplasmic" evidence="14">
    <location>
        <begin position="34"/>
        <end position="51"/>
    </location>
</feature>
<gene>
    <name evidence="14 16" type="primary">dsbB</name>
    <name evidence="16" type="ORF">MRN70_04815</name>
</gene>
<keyword evidence="7 14" id="KW-0249">Electron transport</keyword>
<dbReference type="InterPro" id="IPR023380">
    <property type="entry name" value="DsbB-like_sf"/>
</dbReference>
<comment type="similarity">
    <text evidence="2 14">Belongs to the DsbB family.</text>
</comment>
<accession>A0AAU6SQB0</accession>
<organism evidence="16">
    <name type="scientific">bacterium 19PA01SH03</name>
    <dbReference type="NCBI Taxonomy" id="2920705"/>
    <lineage>
        <taxon>Bacteria</taxon>
    </lineage>
</organism>
<dbReference type="NCBIfam" id="NF002485">
    <property type="entry name" value="PRK01749.1"/>
    <property type="match status" value="1"/>
</dbReference>
<feature type="disulfide bond" description="Redox-active" evidence="14">
    <location>
        <begin position="43"/>
        <end position="46"/>
    </location>
</feature>
<sequence length="172" mass="19730">MNFIFQLQRFSRSRLSWALLLVLVIFFELCALYFQHVMLLAPCVMCIYERIAMLGIVGAAGIGLINPQRALLRWLGFAGWGYSAYQGLSLSLQHVDYQLNPSPFNTCDLFVTFPSWAPLNQWMPWMFEAYGDCSEISWQLFNLSMPQWLVVIFAGNLLALSVMVAVQFVKQK</sequence>
<keyword evidence="10 14" id="KW-0472">Membrane</keyword>
<evidence type="ECO:0000313" key="16">
    <source>
        <dbReference type="EMBL" id="XAG22134.1"/>
    </source>
</evidence>
<dbReference type="GO" id="GO:0005886">
    <property type="term" value="C:plasma membrane"/>
    <property type="evidence" value="ECO:0007669"/>
    <property type="project" value="UniProtKB-SubCell"/>
</dbReference>
<evidence type="ECO:0000256" key="7">
    <source>
        <dbReference type="ARBA" id="ARBA00022982"/>
    </source>
</evidence>
<evidence type="ECO:0000256" key="10">
    <source>
        <dbReference type="ARBA" id="ARBA00023136"/>
    </source>
</evidence>
<keyword evidence="4 14" id="KW-1003">Cell membrane</keyword>
<dbReference type="GO" id="GO:0015035">
    <property type="term" value="F:protein-disulfide reductase activity"/>
    <property type="evidence" value="ECO:0007669"/>
    <property type="project" value="UniProtKB-UniRule"/>
</dbReference>
<keyword evidence="5" id="KW-0997">Cell inner membrane</keyword>
<feature type="transmembrane region" description="Helical" evidence="15">
    <location>
        <begin position="46"/>
        <end position="65"/>
    </location>
</feature>
<evidence type="ECO:0000256" key="1">
    <source>
        <dbReference type="ARBA" id="ARBA00004429"/>
    </source>
</evidence>
<evidence type="ECO:0000256" key="14">
    <source>
        <dbReference type="HAMAP-Rule" id="MF_00286"/>
    </source>
</evidence>
<dbReference type="GO" id="GO:0006457">
    <property type="term" value="P:protein folding"/>
    <property type="evidence" value="ECO:0007669"/>
    <property type="project" value="InterPro"/>
</dbReference>
<keyword evidence="8 14" id="KW-1133">Transmembrane helix</keyword>
<dbReference type="Gene3D" id="1.20.1550.10">
    <property type="entry name" value="DsbB-like"/>
    <property type="match status" value="1"/>
</dbReference>
<feature type="transmembrane region" description="Helical" evidence="15">
    <location>
        <begin position="148"/>
        <end position="169"/>
    </location>
</feature>
<evidence type="ECO:0000256" key="5">
    <source>
        <dbReference type="ARBA" id="ARBA00022519"/>
    </source>
</evidence>
<evidence type="ECO:0000256" key="12">
    <source>
        <dbReference type="ARBA" id="ARBA00023186"/>
    </source>
</evidence>
<comment type="function">
    <text evidence="14">Required for disulfide bond formation in some periplasmic proteins. Acts by oxidizing the DsbA protein.</text>
</comment>
<dbReference type="GO" id="GO:0009055">
    <property type="term" value="F:electron transfer activity"/>
    <property type="evidence" value="ECO:0007669"/>
    <property type="project" value="UniProtKB-UniRule"/>
</dbReference>
<reference evidence="16" key="1">
    <citation type="submission" date="2022-03" db="EMBL/GenBank/DDBJ databases">
        <title>Sea Food Isolates.</title>
        <authorList>
            <person name="Li c."/>
        </authorList>
    </citation>
    <scope>NUCLEOTIDE SEQUENCE</scope>
    <source>
        <strain evidence="16">19PA01SH03</strain>
    </source>
</reference>
<keyword evidence="13 14" id="KW-0676">Redox-active center</keyword>
<evidence type="ECO:0000256" key="9">
    <source>
        <dbReference type="ARBA" id="ARBA00023002"/>
    </source>
</evidence>
<comment type="subcellular location">
    <subcellularLocation>
        <location evidence="1">Cell inner membrane</location>
        <topology evidence="1">Multi-pass membrane protein</topology>
    </subcellularLocation>
    <subcellularLocation>
        <location evidence="14">Cell membrane</location>
        <topology evidence="14">Multi-pass membrane protein</topology>
    </subcellularLocation>
</comment>